<protein>
    <submittedName>
        <fullName evidence="1">Uncharacterized protein</fullName>
    </submittedName>
</protein>
<gene>
    <name evidence="1" type="ORF">Vadar_013380</name>
</gene>
<evidence type="ECO:0000313" key="2">
    <source>
        <dbReference type="Proteomes" id="UP000828048"/>
    </source>
</evidence>
<reference evidence="1 2" key="1">
    <citation type="journal article" date="2021" name="Hortic Res">
        <title>High-quality reference genome and annotation aids understanding of berry development for evergreen blueberry (Vaccinium darrowii).</title>
        <authorList>
            <person name="Yu J."/>
            <person name="Hulse-Kemp A.M."/>
            <person name="Babiker E."/>
            <person name="Staton M."/>
        </authorList>
    </citation>
    <scope>NUCLEOTIDE SEQUENCE [LARGE SCALE GENOMIC DNA]</scope>
    <source>
        <strain evidence="2">cv. NJ 8807/NJ 8810</strain>
        <tissue evidence="1">Young leaf</tissue>
    </source>
</reference>
<accession>A0ACB7X9I0</accession>
<dbReference type="Proteomes" id="UP000828048">
    <property type="component" value="Chromosome 6"/>
</dbReference>
<keyword evidence="2" id="KW-1185">Reference proteome</keyword>
<sequence>MDRTILFHIFAAFLLLYNFPTTCSSRTSPNITTDQSALLALKSSITLPPDHILVSNWTTTTPSSVCDWVGVTCGKLHRRVAALDLPNMGLIATIPPHLGNLSFLVHLDIGNNSFYGDLPKELANLRRLQHIDVWLNNFSGQIPQWFDAFPKLVYLDVSNNSFSGSVPEDFGNLQSLKVLQMKYNQFTGSIPGTIFNISSLEVLDFTGNSLSGNLPTHMCNYLPNLKGLYLSINELEGQFPPGLQECSKLQSLSLSVNQFTGRIPSEIGNLTMLKELLLGFNSLEGEIPREFANLVNLEVISLHRAGLKGLIPSFLSNMSSLQEIGLAINNFSGSLPRNICSQSLVTCLIWRNKLSGTIPSEIGNCTALREIVLAENDFTEYGQEGLVSTNCDVYSFGIMMMEVFTRKKPTDEMFTSDLSLSRWVSEALVNGVTQAMDSRLIRKEEEHFFAEVSCVSSIFELALNCTAESPKNRINIKDALALLQKIRLEFLSKLSEN</sequence>
<proteinExistence type="predicted"/>
<dbReference type="EMBL" id="CM037156">
    <property type="protein sequence ID" value="KAH7837396.1"/>
    <property type="molecule type" value="Genomic_DNA"/>
</dbReference>
<comment type="caution">
    <text evidence="1">The sequence shown here is derived from an EMBL/GenBank/DDBJ whole genome shotgun (WGS) entry which is preliminary data.</text>
</comment>
<evidence type="ECO:0000313" key="1">
    <source>
        <dbReference type="EMBL" id="KAH7837396.1"/>
    </source>
</evidence>
<organism evidence="1 2">
    <name type="scientific">Vaccinium darrowii</name>
    <dbReference type="NCBI Taxonomy" id="229202"/>
    <lineage>
        <taxon>Eukaryota</taxon>
        <taxon>Viridiplantae</taxon>
        <taxon>Streptophyta</taxon>
        <taxon>Embryophyta</taxon>
        <taxon>Tracheophyta</taxon>
        <taxon>Spermatophyta</taxon>
        <taxon>Magnoliopsida</taxon>
        <taxon>eudicotyledons</taxon>
        <taxon>Gunneridae</taxon>
        <taxon>Pentapetalae</taxon>
        <taxon>asterids</taxon>
        <taxon>Ericales</taxon>
        <taxon>Ericaceae</taxon>
        <taxon>Vaccinioideae</taxon>
        <taxon>Vaccinieae</taxon>
        <taxon>Vaccinium</taxon>
    </lineage>
</organism>
<name>A0ACB7X9I0_9ERIC</name>